<dbReference type="Proteomes" id="UP000436047">
    <property type="component" value="Unassembled WGS sequence"/>
</dbReference>
<dbReference type="PROSITE" id="PS51898">
    <property type="entry name" value="TYR_RECOMBINASE"/>
    <property type="match status" value="1"/>
</dbReference>
<reference evidence="4 5" key="1">
    <citation type="submission" date="2019-08" db="EMBL/GenBank/DDBJ databases">
        <title>In-depth cultivation of the pig gut microbiome towards novel bacterial diversity and tailored functional studies.</title>
        <authorList>
            <person name="Wylensek D."/>
            <person name="Hitch T.C.A."/>
            <person name="Clavel T."/>
        </authorList>
    </citation>
    <scope>NUCLEOTIDE SEQUENCE [LARGE SCALE GENOMIC DNA]</scope>
    <source>
        <strain evidence="4 5">WCA-389-WT-23B</strain>
    </source>
</reference>
<dbReference type="InterPro" id="IPR002104">
    <property type="entry name" value="Integrase_catalytic"/>
</dbReference>
<dbReference type="SUPFAM" id="SSF56349">
    <property type="entry name" value="DNA breaking-rejoining enzymes"/>
    <property type="match status" value="1"/>
</dbReference>
<protein>
    <submittedName>
        <fullName evidence="4">Tyrosine-type recombinase/integrase</fullName>
    </submittedName>
</protein>
<dbReference type="GO" id="GO:0003677">
    <property type="term" value="F:DNA binding"/>
    <property type="evidence" value="ECO:0007669"/>
    <property type="project" value="UniProtKB-KW"/>
</dbReference>
<evidence type="ECO:0000256" key="2">
    <source>
        <dbReference type="ARBA" id="ARBA00023172"/>
    </source>
</evidence>
<sequence length="429" mass="48886">MARIRKGELPSGNIRKQVFDHFEPLFDDTGRPIIDPKTGKQKKKRVYISITRSSVDEVNLAKAEVKINKASKKQPANITLREVIEKYISSSDAVLSPTTVRGYNTILNNAFVSIMDMKISKLSTETLKEAVNQEAKRMTRGKKPHRISAKTVSNEYGLIAAVLNIYAPSLDTSVKLPARNPKKHELSPPDIIFNMVKGTEIELPVLLAMWLSFSISEIKGLYKSKSISSNGDYISIVQVTVKVGKKEITKDNAKQITRHRTHRIPAYIKDLIAKVETDQLVTLSASAVSNRFKRLVLKYKIPYMTFHDLRHVNASVMTLLNIPDKYAQERGGWKTDAVMKGTYMQTFTRARVEVDDTIDNYFESLLFGTPESIDQKYKAWLLLFDMEDNSENKILYNSFMAQKERIILLLSDTESQKVQHEMQHEKKNP</sequence>
<evidence type="ECO:0000256" key="1">
    <source>
        <dbReference type="ARBA" id="ARBA00023125"/>
    </source>
</evidence>
<dbReference type="EMBL" id="VUMI01000049">
    <property type="protein sequence ID" value="MSS90897.1"/>
    <property type="molecule type" value="Genomic_DNA"/>
</dbReference>
<evidence type="ECO:0000313" key="4">
    <source>
        <dbReference type="EMBL" id="MSS90897.1"/>
    </source>
</evidence>
<dbReference type="GO" id="GO:0006310">
    <property type="term" value="P:DNA recombination"/>
    <property type="evidence" value="ECO:0007669"/>
    <property type="project" value="UniProtKB-KW"/>
</dbReference>
<dbReference type="AlphaFoldDB" id="A0A6N7WK62"/>
<keyword evidence="1" id="KW-0238">DNA-binding</keyword>
<proteinExistence type="predicted"/>
<accession>A0A6N7WK62</accession>
<dbReference type="RefSeq" id="WP_154467305.1">
    <property type="nucleotide sequence ID" value="NZ_VUMI01000049.1"/>
</dbReference>
<name>A0A6N7WK62_9FIRM</name>
<evidence type="ECO:0000259" key="3">
    <source>
        <dbReference type="PROSITE" id="PS51898"/>
    </source>
</evidence>
<comment type="caution">
    <text evidence="4">The sequence shown here is derived from an EMBL/GenBank/DDBJ whole genome shotgun (WGS) entry which is preliminary data.</text>
</comment>
<dbReference type="InterPro" id="IPR011010">
    <property type="entry name" value="DNA_brk_join_enz"/>
</dbReference>
<gene>
    <name evidence="4" type="ORF">FYJ45_22370</name>
</gene>
<keyword evidence="5" id="KW-1185">Reference proteome</keyword>
<dbReference type="Pfam" id="PF00589">
    <property type="entry name" value="Phage_integrase"/>
    <property type="match status" value="1"/>
</dbReference>
<dbReference type="GO" id="GO:0015074">
    <property type="term" value="P:DNA integration"/>
    <property type="evidence" value="ECO:0007669"/>
    <property type="project" value="InterPro"/>
</dbReference>
<dbReference type="Gene3D" id="1.10.443.10">
    <property type="entry name" value="Intergrase catalytic core"/>
    <property type="match status" value="1"/>
</dbReference>
<dbReference type="InterPro" id="IPR010998">
    <property type="entry name" value="Integrase_recombinase_N"/>
</dbReference>
<evidence type="ECO:0000313" key="5">
    <source>
        <dbReference type="Proteomes" id="UP000436047"/>
    </source>
</evidence>
<feature type="domain" description="Tyr recombinase" evidence="3">
    <location>
        <begin position="179"/>
        <end position="360"/>
    </location>
</feature>
<dbReference type="GeneID" id="86055767"/>
<dbReference type="InterPro" id="IPR013762">
    <property type="entry name" value="Integrase-like_cat_sf"/>
</dbReference>
<keyword evidence="2" id="KW-0233">DNA recombination</keyword>
<organism evidence="4 5">
    <name type="scientific">Eisenbergiella porci</name>
    <dbReference type="NCBI Taxonomy" id="2652274"/>
    <lineage>
        <taxon>Bacteria</taxon>
        <taxon>Bacillati</taxon>
        <taxon>Bacillota</taxon>
        <taxon>Clostridia</taxon>
        <taxon>Lachnospirales</taxon>
        <taxon>Lachnospiraceae</taxon>
        <taxon>Eisenbergiella</taxon>
    </lineage>
</organism>
<dbReference type="Gene3D" id="1.10.150.130">
    <property type="match status" value="1"/>
</dbReference>